<dbReference type="PANTHER" id="PTHR47623:SF1">
    <property type="entry name" value="OS09G0287300 PROTEIN"/>
    <property type="match status" value="1"/>
</dbReference>
<dbReference type="PATRIC" id="fig|1515334.3.peg.2208"/>
<dbReference type="RefSeq" id="WP_043140947.1">
    <property type="nucleotide sequence ID" value="NZ_JSUQ01000008.1"/>
</dbReference>
<dbReference type="PANTHER" id="PTHR47623">
    <property type="entry name" value="OS09G0287300 PROTEIN"/>
    <property type="match status" value="1"/>
</dbReference>
<sequence length="162" mass="17754">MKQLILIRHAKSDWSHGLPDHDRPLNSRGRRAAPAIGDWLREKGFLPDDILCSTATRTRETLALLGAKAPVRFEPALYHAGPETMLEILKTAAGNSVMMLGHNPGIAALAEDLLESPPDHPRFAAYPTCATLVARFDIDDWRLLQPGTGTAVAFIVPRDLTD</sequence>
<dbReference type="InterPro" id="IPR029033">
    <property type="entry name" value="His_PPase_superfam"/>
</dbReference>
<organism evidence="1 2">
    <name type="scientific">Mameliella alba</name>
    <dbReference type="NCBI Taxonomy" id="561184"/>
    <lineage>
        <taxon>Bacteria</taxon>
        <taxon>Pseudomonadati</taxon>
        <taxon>Pseudomonadota</taxon>
        <taxon>Alphaproteobacteria</taxon>
        <taxon>Rhodobacterales</taxon>
        <taxon>Roseobacteraceae</taxon>
        <taxon>Mameliella</taxon>
    </lineage>
</organism>
<gene>
    <name evidence="1" type="ORF">OA50_02188</name>
</gene>
<name>A0A0B3RYI9_9RHOB</name>
<dbReference type="CDD" id="cd07067">
    <property type="entry name" value="HP_PGM_like"/>
    <property type="match status" value="1"/>
</dbReference>
<dbReference type="AlphaFoldDB" id="A0A0B3RYI9"/>
<dbReference type="Gene3D" id="3.40.50.1240">
    <property type="entry name" value="Phosphoglycerate mutase-like"/>
    <property type="match status" value="1"/>
</dbReference>
<proteinExistence type="predicted"/>
<evidence type="ECO:0000313" key="1">
    <source>
        <dbReference type="EMBL" id="KHQ53162.1"/>
    </source>
</evidence>
<keyword evidence="2" id="KW-1185">Reference proteome</keyword>
<dbReference type="SMART" id="SM00855">
    <property type="entry name" value="PGAM"/>
    <property type="match status" value="1"/>
</dbReference>
<comment type="caution">
    <text evidence="1">The sequence shown here is derived from an EMBL/GenBank/DDBJ whole genome shotgun (WGS) entry which is preliminary data.</text>
</comment>
<dbReference type="SUPFAM" id="SSF53254">
    <property type="entry name" value="Phosphoglycerate mutase-like"/>
    <property type="match status" value="1"/>
</dbReference>
<evidence type="ECO:0000313" key="2">
    <source>
        <dbReference type="Proteomes" id="UP000030960"/>
    </source>
</evidence>
<dbReference type="InterPro" id="IPR013078">
    <property type="entry name" value="His_Pase_superF_clade-1"/>
</dbReference>
<accession>A0A0B3RYI9</accession>
<protein>
    <submittedName>
        <fullName evidence="1">Phosphoglycerate mutase</fullName>
    </submittedName>
</protein>
<reference evidence="1 2" key="1">
    <citation type="submission" date="2014-10" db="EMBL/GenBank/DDBJ databases">
        <title>Genome sequence of Ponticoccus sp. strain UMTAT08 isolated from clonal culture of toxic dinoflagellate Alexandrium tamiyavanichii.</title>
        <authorList>
            <person name="Gan H.Y."/>
            <person name="Muhd D.-D."/>
            <person name="Mohd Noor M.E."/>
            <person name="Yeong Y.S."/>
            <person name="Usup G."/>
        </authorList>
    </citation>
    <scope>NUCLEOTIDE SEQUENCE [LARGE SCALE GENOMIC DNA]</scope>
    <source>
        <strain evidence="1 2">UMTAT08</strain>
    </source>
</reference>
<dbReference type="Pfam" id="PF00300">
    <property type="entry name" value="His_Phos_1"/>
    <property type="match status" value="1"/>
</dbReference>
<dbReference type="Proteomes" id="UP000030960">
    <property type="component" value="Unassembled WGS sequence"/>
</dbReference>
<dbReference type="OrthoDB" id="9810154at2"/>
<dbReference type="EMBL" id="JSUQ01000008">
    <property type="protein sequence ID" value="KHQ53162.1"/>
    <property type="molecule type" value="Genomic_DNA"/>
</dbReference>
<dbReference type="STRING" id="561184.SAMN05216376_10628"/>